<dbReference type="InterPro" id="IPR007867">
    <property type="entry name" value="GMC_OxRtase_C"/>
</dbReference>
<keyword evidence="3" id="KW-0274">FAD</keyword>
<organism evidence="7 8">
    <name type="scientific">Photinus pyralis</name>
    <name type="common">Common eastern firefly</name>
    <name type="synonym">Lampyris pyralis</name>
    <dbReference type="NCBI Taxonomy" id="7054"/>
    <lineage>
        <taxon>Eukaryota</taxon>
        <taxon>Metazoa</taxon>
        <taxon>Ecdysozoa</taxon>
        <taxon>Arthropoda</taxon>
        <taxon>Hexapoda</taxon>
        <taxon>Insecta</taxon>
        <taxon>Pterygota</taxon>
        <taxon>Neoptera</taxon>
        <taxon>Endopterygota</taxon>
        <taxon>Coleoptera</taxon>
        <taxon>Polyphaga</taxon>
        <taxon>Elateriformia</taxon>
        <taxon>Elateroidea</taxon>
        <taxon>Lampyridae</taxon>
        <taxon>Lampyrinae</taxon>
        <taxon>Photinus</taxon>
    </lineage>
</organism>
<evidence type="ECO:0000259" key="6">
    <source>
        <dbReference type="PROSITE" id="PS00624"/>
    </source>
</evidence>
<feature type="active site" description="Proton acceptor" evidence="2">
    <location>
        <position position="594"/>
    </location>
</feature>
<dbReference type="PROSITE" id="PS00623">
    <property type="entry name" value="GMC_OXRED_1"/>
    <property type="match status" value="1"/>
</dbReference>
<feature type="chain" id="PRO_5024457320" description="Glucose-methanol-choline oxidoreductase N-terminal domain-containing protein" evidence="4">
    <location>
        <begin position="20"/>
        <end position="613"/>
    </location>
</feature>
<feature type="domain" description="Glucose-methanol-choline oxidoreductase N-terminal" evidence="6">
    <location>
        <begin position="319"/>
        <end position="333"/>
    </location>
</feature>
<dbReference type="Gene3D" id="3.30.560.10">
    <property type="entry name" value="Glucose Oxidase, domain 3"/>
    <property type="match status" value="1"/>
</dbReference>
<evidence type="ECO:0000256" key="1">
    <source>
        <dbReference type="ARBA" id="ARBA00010790"/>
    </source>
</evidence>
<feature type="domain" description="Glucose-methanol-choline oxidoreductase N-terminal" evidence="5">
    <location>
        <begin position="147"/>
        <end position="170"/>
    </location>
</feature>
<dbReference type="AlphaFoldDB" id="A0A5N4A4C9"/>
<dbReference type="Pfam" id="PF05199">
    <property type="entry name" value="GMC_oxred_C"/>
    <property type="match status" value="1"/>
</dbReference>
<dbReference type="Pfam" id="PF00732">
    <property type="entry name" value="GMC_oxred_N"/>
    <property type="match status" value="1"/>
</dbReference>
<proteinExistence type="inferred from homology"/>
<dbReference type="PIRSF" id="PIRSF000137">
    <property type="entry name" value="Alcohol_oxidase"/>
    <property type="match status" value="1"/>
</dbReference>
<keyword evidence="4" id="KW-0732">Signal</keyword>
<evidence type="ECO:0000256" key="4">
    <source>
        <dbReference type="SAM" id="SignalP"/>
    </source>
</evidence>
<reference evidence="7 8" key="1">
    <citation type="journal article" date="2018" name="Elife">
        <title>Firefly genomes illuminate parallel origins of bioluminescence in beetles.</title>
        <authorList>
            <person name="Fallon T.R."/>
            <person name="Lower S.E."/>
            <person name="Chang C.H."/>
            <person name="Bessho-Uehara M."/>
            <person name="Martin G.J."/>
            <person name="Bewick A.J."/>
            <person name="Behringer M."/>
            <person name="Debat H.J."/>
            <person name="Wong I."/>
            <person name="Day J.C."/>
            <person name="Suvorov A."/>
            <person name="Silva C.J."/>
            <person name="Stanger-Hall K.F."/>
            <person name="Hall D.W."/>
            <person name="Schmitz R.J."/>
            <person name="Nelson D.R."/>
            <person name="Lewis S.M."/>
            <person name="Shigenobu S."/>
            <person name="Bybee S.M."/>
            <person name="Larracuente A.M."/>
            <person name="Oba Y."/>
            <person name="Weng J.K."/>
        </authorList>
    </citation>
    <scope>NUCLEOTIDE SEQUENCE [LARGE SCALE GENOMIC DNA]</scope>
    <source>
        <strain evidence="7">1611_PpyrPB1</strain>
        <tissue evidence="7">Whole body</tissue>
    </source>
</reference>
<comment type="similarity">
    <text evidence="1 3">Belongs to the GMC oxidoreductase family.</text>
</comment>
<accession>A0A5N4A4C9</accession>
<dbReference type="PANTHER" id="PTHR11552:SF158">
    <property type="entry name" value="GH23626P-RELATED"/>
    <property type="match status" value="1"/>
</dbReference>
<dbReference type="EMBL" id="VVIM01000010">
    <property type="protein sequence ID" value="KAB0792173.1"/>
    <property type="molecule type" value="Genomic_DNA"/>
</dbReference>
<dbReference type="Gene3D" id="3.50.50.60">
    <property type="entry name" value="FAD/NAD(P)-binding domain"/>
    <property type="match status" value="1"/>
</dbReference>
<dbReference type="Proteomes" id="UP000327044">
    <property type="component" value="Unassembled WGS sequence"/>
</dbReference>
<dbReference type="InterPro" id="IPR000172">
    <property type="entry name" value="GMC_OxRdtase_N"/>
</dbReference>
<feature type="signal peptide" evidence="4">
    <location>
        <begin position="1"/>
        <end position="19"/>
    </location>
</feature>
<dbReference type="GO" id="GO:0016614">
    <property type="term" value="F:oxidoreductase activity, acting on CH-OH group of donors"/>
    <property type="evidence" value="ECO:0007669"/>
    <property type="project" value="InterPro"/>
</dbReference>
<evidence type="ECO:0000313" key="8">
    <source>
        <dbReference type="Proteomes" id="UP000327044"/>
    </source>
</evidence>
<gene>
    <name evidence="7" type="ORF">PPYR_14132</name>
</gene>
<evidence type="ECO:0000259" key="5">
    <source>
        <dbReference type="PROSITE" id="PS00623"/>
    </source>
</evidence>
<feature type="active site" description="Proton donor" evidence="2">
    <location>
        <position position="550"/>
    </location>
</feature>
<evidence type="ECO:0000313" key="7">
    <source>
        <dbReference type="EMBL" id="KAB0792173.1"/>
    </source>
</evidence>
<evidence type="ECO:0000256" key="2">
    <source>
        <dbReference type="PIRSR" id="PIRSR000137-1"/>
    </source>
</evidence>
<comment type="caution">
    <text evidence="7">The sequence shown here is derived from an EMBL/GenBank/DDBJ whole genome shotgun (WGS) entry which is preliminary data.</text>
</comment>
<dbReference type="InterPro" id="IPR036188">
    <property type="entry name" value="FAD/NAD-bd_sf"/>
</dbReference>
<dbReference type="SUPFAM" id="SSF54373">
    <property type="entry name" value="FAD-linked reductases, C-terminal domain"/>
    <property type="match status" value="1"/>
</dbReference>
<evidence type="ECO:0000256" key="3">
    <source>
        <dbReference type="RuleBase" id="RU003968"/>
    </source>
</evidence>
<dbReference type="InParanoid" id="A0A5N4A4C9"/>
<keyword evidence="8" id="KW-1185">Reference proteome</keyword>
<name>A0A5N4A4C9_PHOPY</name>
<dbReference type="GO" id="GO:0050660">
    <property type="term" value="F:flavin adenine dinucleotide binding"/>
    <property type="evidence" value="ECO:0007669"/>
    <property type="project" value="InterPro"/>
</dbReference>
<sequence length="613" mass="68980">MFFEHVLTVLLSCLFALGAEQDDKNETIRYYAKLIREETSKAYKKPWPQDSYKYAPKEKGTINYGTFDHIIVGAGSAGAVIASRLSEDASRNVLVLDAGGYSNNFSDIPGMLPYLTGLEEYNWGYLSVPQNTSCLGMKNNQCTMTRGKGIGGSSMINGLLYVRGNRVDYDNWYREGNDGWSYRDVLPYFKKSEDFPEGDPKYHGKSGSLRVEVPRPASPQIDAFLEANKYLGRKDLDYNGEEQLGYGRVQLNVDHGKRASSGYAFLLPVKNRTNLKILTHSYATKIEIDERKRAVGVRFTKDGRTYVAKSRQDVVISAGAFGSPQLLMLSGIGPREQLRRLGIDVIEDLPVGEQLLDHISFFNLNFATNYTKHRSSLEHNIEDYLNGTGVLVNPFHLETLVFMQTKYAKTPGVPDFEALMIPSISSNEMTSKFWNIRDELEAKDNHPESDFSICGILLHPKSRGYLRLKSRNPFDYPIINPNWLSDPEDQDIDVLYEGIKMILEMVDTPPFRNLGTRLKYDNLPACKSFQYLSRGYWHCFIRHFGTAIFHPIGTCEMGTHPSRGAVVSPDLKVFGVSNLRVADTSVFPLTTSGHTNAPAMMVGEKAADLIKHE</sequence>
<dbReference type="InterPro" id="IPR012132">
    <property type="entry name" value="GMC_OxRdtase"/>
</dbReference>
<dbReference type="SUPFAM" id="SSF51905">
    <property type="entry name" value="FAD/NAD(P)-binding domain"/>
    <property type="match status" value="1"/>
</dbReference>
<dbReference type="PROSITE" id="PS00624">
    <property type="entry name" value="GMC_OXRED_2"/>
    <property type="match status" value="1"/>
</dbReference>
<keyword evidence="3" id="KW-0285">Flavoprotein</keyword>
<protein>
    <recommendedName>
        <fullName evidence="5 6">Glucose-methanol-choline oxidoreductase N-terminal domain-containing protein</fullName>
    </recommendedName>
</protein>
<dbReference type="PANTHER" id="PTHR11552">
    <property type="entry name" value="GLUCOSE-METHANOL-CHOLINE GMC OXIDOREDUCTASE"/>
    <property type="match status" value="1"/>
</dbReference>